<keyword evidence="3" id="KW-1185">Reference proteome</keyword>
<name>A0A8H9GG16_9MICO</name>
<accession>A0A8H9GG16</accession>
<protein>
    <submittedName>
        <fullName evidence="2">Uncharacterized protein</fullName>
    </submittedName>
</protein>
<feature type="compositionally biased region" description="Basic and acidic residues" evidence="1">
    <location>
        <begin position="1218"/>
        <end position="1239"/>
    </location>
</feature>
<reference evidence="2" key="1">
    <citation type="journal article" date="2014" name="Int. J. Syst. Evol. Microbiol.">
        <title>Complete genome sequence of Corynebacterium casei LMG S-19264T (=DSM 44701T), isolated from a smear-ripened cheese.</title>
        <authorList>
            <consortium name="US DOE Joint Genome Institute (JGI-PGF)"/>
            <person name="Walter F."/>
            <person name="Albersmeier A."/>
            <person name="Kalinowski J."/>
            <person name="Ruckert C."/>
        </authorList>
    </citation>
    <scope>NUCLEOTIDE SEQUENCE</scope>
    <source>
        <strain evidence="2">JCM 3051</strain>
    </source>
</reference>
<sequence length="1239" mass="137240">MSFLVDRQDILDWSGEVRAGYDLPRLLRSLISNDNGSISRLDMPASEGARLPGFDGEVEASEPSTLVPAGHSVWELGVEARPASKATRDYKKRTKDPGSVVPAETTFIVVTSRSWPRRARWAAEKRAEGVWQDVRAYDVEDLSAALDRDTPSAILFRDLANRRGSGATTLGHWWGSYRNMFTVPLAPELVLVGRTSQKSQLEGWLAGDDRTIDVRAQSFEDGQAFIASVLDDATDPTPNMVVCDEVGTARDLLARSRQPLVLVTTIDLAELPPLGVHRAIKINASGRSAVELPRQSTRELTELLRAGGVEHHDADRYGAAARRSLYRYRLVCNRATHPLWGEEFRDRRFRQLWLLGGWKRGDTELEALLHSAFGMSVDDAVERVSRDVNSADPIFSHVGDVWRATAPLDSARYFVERSDLVPGDLDAFRPLALSVLGELDPALELPAGERWLAQIKRKTRRYGGRIRRSVATTLTVLASECGAAPLRDGLTIQTWTDQLVRELLEGWDDVPSRWASLHDVLTLLVEAAPGIVLDRIRRDLLGSRENLQSLSTPEQSPFNFGGSSHLTAILWSLQSLMWSPEHCERALDTARDLARGSDEGRNSPTAIGIFRDALLPAIPQCVLGTSGRVAVIERCVRDAPDVAERIIAKTITETHTFATIHQTHFRPWTEDKQRVTWADIFEVYTAMISGAITLADQYPDLWVTLVDAADNVGARGFDQIIAALAALPVGHAKGTPVWQAVQNQLRRHRKFRDADWALPDAYLERLEAAVEHLRPALAREREEWLFGDNRFDLGLASDDIRGEDSLLVRMQSSAVHEIHAEEGFEGLFELARAHPHGAWGIGAALARGDQVLDPAMIAELLKSEEPGFGNLARGYLVNSALEGKTDVLELAESSSDDPRVQARLLLTHPDPAQAWDCAERLGKPVAEAFWAEYGVFGHGADSPHAATAIRKLLDHGRVATALDAITLYREAIPADRRTAFILEGLLQLVRQPPSERAGLPSMHETREFIAIVRRDPSVDRAIVCQLEWAFFPLLEFDGNEPLAIEVAASTSAEDFVHLVNLAYRPKSVAKEDHVFDKEQADVAFRILHRMRYAPGLDGEAVDTAALATWIADVGSLATASDRFETAMHAVGAVLGRYRTGEGEPYPHPAIATALEESVGEEMLIGFSTSVFNGRGVTWRGHGGQQEYDLAEKYEAISRELRDVAPRTSETFGQLARGYRRDGAREDERERRIEDGVDPW</sequence>
<dbReference type="Proteomes" id="UP000655589">
    <property type="component" value="Unassembled WGS sequence"/>
</dbReference>
<gene>
    <name evidence="2" type="ORF">GCM10010102_17280</name>
</gene>
<feature type="region of interest" description="Disordered" evidence="1">
    <location>
        <begin position="1207"/>
        <end position="1239"/>
    </location>
</feature>
<evidence type="ECO:0000313" key="2">
    <source>
        <dbReference type="EMBL" id="GGM22141.1"/>
    </source>
</evidence>
<dbReference type="RefSeq" id="WP_171104992.1">
    <property type="nucleotide sequence ID" value="NZ_BMPT01000005.1"/>
</dbReference>
<reference evidence="2" key="2">
    <citation type="submission" date="2020-09" db="EMBL/GenBank/DDBJ databases">
        <authorList>
            <person name="Sun Q."/>
            <person name="Ohkuma M."/>
        </authorList>
    </citation>
    <scope>NUCLEOTIDE SEQUENCE</scope>
    <source>
        <strain evidence="2">JCM 3051</strain>
    </source>
</reference>
<proteinExistence type="predicted"/>
<dbReference type="EMBL" id="BMPT01000005">
    <property type="protein sequence ID" value="GGM22141.1"/>
    <property type="molecule type" value="Genomic_DNA"/>
</dbReference>
<comment type="caution">
    <text evidence="2">The sequence shown here is derived from an EMBL/GenBank/DDBJ whole genome shotgun (WGS) entry which is preliminary data.</text>
</comment>
<organism evidence="2 3">
    <name type="scientific">Promicromonospora citrea</name>
    <dbReference type="NCBI Taxonomy" id="43677"/>
    <lineage>
        <taxon>Bacteria</taxon>
        <taxon>Bacillati</taxon>
        <taxon>Actinomycetota</taxon>
        <taxon>Actinomycetes</taxon>
        <taxon>Micrococcales</taxon>
        <taxon>Promicromonosporaceae</taxon>
        <taxon>Promicromonospora</taxon>
    </lineage>
</organism>
<evidence type="ECO:0000256" key="1">
    <source>
        <dbReference type="SAM" id="MobiDB-lite"/>
    </source>
</evidence>
<dbReference type="AlphaFoldDB" id="A0A8H9GG16"/>
<evidence type="ECO:0000313" key="3">
    <source>
        <dbReference type="Proteomes" id="UP000655589"/>
    </source>
</evidence>